<dbReference type="EMBL" id="BAAAMR010000008">
    <property type="protein sequence ID" value="GAA2125679.1"/>
    <property type="molecule type" value="Genomic_DNA"/>
</dbReference>
<comment type="caution">
    <text evidence="10">The sequence shown here is derived from an EMBL/GenBank/DDBJ whole genome shotgun (WGS) entry which is preliminary data.</text>
</comment>
<accession>A0ABN2YER5</accession>
<evidence type="ECO:0000256" key="5">
    <source>
        <dbReference type="ARBA" id="ARBA00022763"/>
    </source>
</evidence>
<evidence type="ECO:0000256" key="2">
    <source>
        <dbReference type="ARBA" id="ARBA00001946"/>
    </source>
</evidence>
<gene>
    <name evidence="10" type="ORF">GCM10009727_14190</name>
</gene>
<keyword evidence="6" id="KW-0378">Hydrolase</keyword>
<dbReference type="Proteomes" id="UP001501020">
    <property type="component" value="Unassembled WGS sequence"/>
</dbReference>
<dbReference type="PANTHER" id="PTHR15822">
    <property type="entry name" value="TRAF AND TNF RECEPTOR-ASSOCIATED PROTEIN"/>
    <property type="match status" value="1"/>
</dbReference>
<keyword evidence="11" id="KW-1185">Reference proteome</keyword>
<dbReference type="Gene3D" id="3.60.10.10">
    <property type="entry name" value="Endonuclease/exonuclease/phosphatase"/>
    <property type="match status" value="1"/>
</dbReference>
<evidence type="ECO:0000256" key="7">
    <source>
        <dbReference type="ARBA" id="ARBA00022842"/>
    </source>
</evidence>
<evidence type="ECO:0000256" key="8">
    <source>
        <dbReference type="ARBA" id="ARBA00023204"/>
    </source>
</evidence>
<dbReference type="InterPro" id="IPR051547">
    <property type="entry name" value="TDP2-like"/>
</dbReference>
<evidence type="ECO:0000259" key="9">
    <source>
        <dbReference type="Pfam" id="PF03372"/>
    </source>
</evidence>
<reference evidence="10 11" key="1">
    <citation type="journal article" date="2019" name="Int. J. Syst. Evol. Microbiol.">
        <title>The Global Catalogue of Microorganisms (GCM) 10K type strain sequencing project: providing services to taxonomists for standard genome sequencing and annotation.</title>
        <authorList>
            <consortium name="The Broad Institute Genomics Platform"/>
            <consortium name="The Broad Institute Genome Sequencing Center for Infectious Disease"/>
            <person name="Wu L."/>
            <person name="Ma J."/>
        </authorList>
    </citation>
    <scope>NUCLEOTIDE SEQUENCE [LARGE SCALE GENOMIC DNA]</scope>
    <source>
        <strain evidence="10 11">JCM 13850</strain>
    </source>
</reference>
<organism evidence="10 11">
    <name type="scientific">Actinomadura napierensis</name>
    <dbReference type="NCBI Taxonomy" id="267854"/>
    <lineage>
        <taxon>Bacteria</taxon>
        <taxon>Bacillati</taxon>
        <taxon>Actinomycetota</taxon>
        <taxon>Actinomycetes</taxon>
        <taxon>Streptosporangiales</taxon>
        <taxon>Thermomonosporaceae</taxon>
        <taxon>Actinomadura</taxon>
    </lineage>
</organism>
<sequence length="263" mass="29250">MRVLTLNLWGVRGRWAERRRVIADGVRALRPDLVAFQESIETASYDQAADLLGPEYRVVQQADRDPDGQGISIGSRWPVAAAWEADLNVTPRTAGFACTTLVADVRAPDPIGRVMFVNHFPSWQLQYELERELQAVAAARAIEEHLSEGPVHVVVAGDMDAAPEAASMRFWTGRQSLHGMSVCYRDCWERVHPDESGDTYTPDNPLMVDGDWPFRRIDHILVRCGLHGGPTLAVRDCARVFDAPVGDVQPSDHYGLIADLDPR</sequence>
<evidence type="ECO:0000256" key="1">
    <source>
        <dbReference type="ARBA" id="ARBA00001936"/>
    </source>
</evidence>
<dbReference type="RefSeq" id="WP_344262753.1">
    <property type="nucleotide sequence ID" value="NZ_BAAAMR010000008.1"/>
</dbReference>
<protein>
    <recommendedName>
        <fullName evidence="9">Endonuclease/exonuclease/phosphatase domain-containing protein</fullName>
    </recommendedName>
</protein>
<keyword evidence="4" id="KW-0479">Metal-binding</keyword>
<comment type="cofactor">
    <cofactor evidence="1">
        <name>Mn(2+)</name>
        <dbReference type="ChEBI" id="CHEBI:29035"/>
    </cofactor>
</comment>
<keyword evidence="3" id="KW-0540">Nuclease</keyword>
<evidence type="ECO:0000256" key="6">
    <source>
        <dbReference type="ARBA" id="ARBA00022801"/>
    </source>
</evidence>
<dbReference type="InterPro" id="IPR036691">
    <property type="entry name" value="Endo/exonu/phosph_ase_sf"/>
</dbReference>
<keyword evidence="8" id="KW-0234">DNA repair</keyword>
<keyword evidence="5" id="KW-0227">DNA damage</keyword>
<keyword evidence="7" id="KW-0460">Magnesium</keyword>
<evidence type="ECO:0000256" key="4">
    <source>
        <dbReference type="ARBA" id="ARBA00022723"/>
    </source>
</evidence>
<evidence type="ECO:0000256" key="3">
    <source>
        <dbReference type="ARBA" id="ARBA00022722"/>
    </source>
</evidence>
<dbReference type="PANTHER" id="PTHR15822:SF4">
    <property type="entry name" value="TYROSYL-DNA PHOSPHODIESTERASE 2"/>
    <property type="match status" value="1"/>
</dbReference>
<proteinExistence type="predicted"/>
<feature type="domain" description="Endonuclease/exonuclease/phosphatase" evidence="9">
    <location>
        <begin position="4"/>
        <end position="253"/>
    </location>
</feature>
<evidence type="ECO:0000313" key="10">
    <source>
        <dbReference type="EMBL" id="GAA2125679.1"/>
    </source>
</evidence>
<dbReference type="SUPFAM" id="SSF56219">
    <property type="entry name" value="DNase I-like"/>
    <property type="match status" value="1"/>
</dbReference>
<evidence type="ECO:0000313" key="11">
    <source>
        <dbReference type="Proteomes" id="UP001501020"/>
    </source>
</evidence>
<comment type="cofactor">
    <cofactor evidence="2">
        <name>Mg(2+)</name>
        <dbReference type="ChEBI" id="CHEBI:18420"/>
    </cofactor>
</comment>
<name>A0ABN2YER5_9ACTN</name>
<dbReference type="Pfam" id="PF03372">
    <property type="entry name" value="Exo_endo_phos"/>
    <property type="match status" value="1"/>
</dbReference>
<dbReference type="InterPro" id="IPR005135">
    <property type="entry name" value="Endo/exonuclease/phosphatase"/>
</dbReference>